<dbReference type="InterPro" id="IPR051781">
    <property type="entry name" value="Metallo-dep_Hydrolase"/>
</dbReference>
<feature type="domain" description="Amidohydrolase-related" evidence="2">
    <location>
        <begin position="82"/>
        <end position="446"/>
    </location>
</feature>
<name>A0A839EYD8_9GAMM</name>
<dbReference type="Gene3D" id="3.30.110.90">
    <property type="entry name" value="Amidohydrolase"/>
    <property type="match status" value="1"/>
</dbReference>
<dbReference type="InterPro" id="IPR011059">
    <property type="entry name" value="Metal-dep_hydrolase_composite"/>
</dbReference>
<dbReference type="SUPFAM" id="SSF51556">
    <property type="entry name" value="Metallo-dependent hydrolases"/>
    <property type="match status" value="1"/>
</dbReference>
<dbReference type="AlphaFoldDB" id="A0A839EYD8"/>
<feature type="signal peptide" evidence="1">
    <location>
        <begin position="1"/>
        <end position="26"/>
    </location>
</feature>
<dbReference type="GO" id="GO:0016810">
    <property type="term" value="F:hydrolase activity, acting on carbon-nitrogen (but not peptide) bonds"/>
    <property type="evidence" value="ECO:0007669"/>
    <property type="project" value="InterPro"/>
</dbReference>
<dbReference type="PANTHER" id="PTHR43135">
    <property type="entry name" value="ALPHA-D-RIBOSE 1-METHYLPHOSPHONATE 5-TRIPHOSPHATE DIPHOSPHATASE"/>
    <property type="match status" value="1"/>
</dbReference>
<proteinExistence type="predicted"/>
<accession>A0A839EYD8</accession>
<evidence type="ECO:0000313" key="4">
    <source>
        <dbReference type="Proteomes" id="UP000550401"/>
    </source>
</evidence>
<dbReference type="PANTHER" id="PTHR43135:SF3">
    <property type="entry name" value="ALPHA-D-RIBOSE 1-METHYLPHOSPHONATE 5-TRIPHOSPHATE DIPHOSPHATASE"/>
    <property type="match status" value="1"/>
</dbReference>
<feature type="chain" id="PRO_5033020974" evidence="1">
    <location>
        <begin position="27"/>
        <end position="466"/>
    </location>
</feature>
<comment type="caution">
    <text evidence="3">The sequence shown here is derived from an EMBL/GenBank/DDBJ whole genome shotgun (WGS) entry which is preliminary data.</text>
</comment>
<dbReference type="Proteomes" id="UP000550401">
    <property type="component" value="Unassembled WGS sequence"/>
</dbReference>
<dbReference type="Gene3D" id="3.40.50.10910">
    <property type="entry name" value="Amidohydrolase"/>
    <property type="match status" value="1"/>
</dbReference>
<protein>
    <submittedName>
        <fullName evidence="3">Imidazolonepropionase-like amidohydrolase</fullName>
    </submittedName>
</protein>
<dbReference type="RefSeq" id="WP_182531834.1">
    <property type="nucleotide sequence ID" value="NZ_JACGXL010000005.1"/>
</dbReference>
<dbReference type="Pfam" id="PF01979">
    <property type="entry name" value="Amidohydro_1"/>
    <property type="match status" value="1"/>
</dbReference>
<gene>
    <name evidence="3" type="ORF">FHW12_003021</name>
</gene>
<reference evidence="3 4" key="1">
    <citation type="submission" date="2020-07" db="EMBL/GenBank/DDBJ databases">
        <title>Genomic Encyclopedia of Type Strains, Phase IV (KMG-V): Genome sequencing to study the core and pangenomes of soil and plant-associated prokaryotes.</title>
        <authorList>
            <person name="Whitman W."/>
        </authorList>
    </citation>
    <scope>NUCLEOTIDE SEQUENCE [LARGE SCALE GENOMIC DNA]</scope>
    <source>
        <strain evidence="3 4">RH2WT43</strain>
    </source>
</reference>
<evidence type="ECO:0000313" key="3">
    <source>
        <dbReference type="EMBL" id="MBA8888785.1"/>
    </source>
</evidence>
<dbReference type="Gene3D" id="2.30.40.10">
    <property type="entry name" value="Urease, subunit C, domain 1"/>
    <property type="match status" value="1"/>
</dbReference>
<evidence type="ECO:0000259" key="2">
    <source>
        <dbReference type="Pfam" id="PF01979"/>
    </source>
</evidence>
<dbReference type="SUPFAM" id="SSF51338">
    <property type="entry name" value="Composite domain of metallo-dependent hydrolases"/>
    <property type="match status" value="1"/>
</dbReference>
<dbReference type="EMBL" id="JACGXL010000005">
    <property type="protein sequence ID" value="MBA8888785.1"/>
    <property type="molecule type" value="Genomic_DNA"/>
</dbReference>
<sequence length="466" mass="50143">MRPWSPSRRFALAALACTAVLRVAGAAGVAIVDVTVVDVDGGRDAPHRTVLVDGDRITAIVRASDARIPDGAVRVDGRGRWLVPGLVDMHVHLFNIVSHRAPNDWALPLFVANGVTGVREMNADAASIALLEQWRRETDAGERIAPRVLAAGIAAWVREASDAPAAIAAIGDGGADFVKVFSEVGAPQWQAILAAAQERALPVAGHVPASVTLLEAAARGQRTDEHLMQAYEACSSIEDTLLRERAGLTGDALAALRDAQESRALDAFDRGTCARIARRLAASGQWQVPTLVLPWVETHRGTAPDADPRWLLLRADERTRWSRILGDIAAHPDPLARRRWEVSRAITATFHRAKVPIMAGTDAPMPEVYPGFSLHDELERLVDAGYAPRDALRAATLAPARFLGITATSGTVAPGKRADLVLFAADPLRDVRNTRRIDAVLLGGRLLRRADLDALLRPGPPRDDAR</sequence>
<keyword evidence="1" id="KW-0732">Signal</keyword>
<organism evidence="3 4">
    <name type="scientific">Dokdonella fugitiva</name>
    <dbReference type="NCBI Taxonomy" id="328517"/>
    <lineage>
        <taxon>Bacteria</taxon>
        <taxon>Pseudomonadati</taxon>
        <taxon>Pseudomonadota</taxon>
        <taxon>Gammaproteobacteria</taxon>
        <taxon>Lysobacterales</taxon>
        <taxon>Rhodanobacteraceae</taxon>
        <taxon>Dokdonella</taxon>
    </lineage>
</organism>
<keyword evidence="3" id="KW-0378">Hydrolase</keyword>
<dbReference type="Gene3D" id="1.20.58.520">
    <property type="entry name" value="Amidohydrolase"/>
    <property type="match status" value="1"/>
</dbReference>
<keyword evidence="4" id="KW-1185">Reference proteome</keyword>
<evidence type="ECO:0000256" key="1">
    <source>
        <dbReference type="SAM" id="SignalP"/>
    </source>
</evidence>
<dbReference type="InterPro" id="IPR006680">
    <property type="entry name" value="Amidohydro-rel"/>
</dbReference>
<dbReference type="InterPro" id="IPR032466">
    <property type="entry name" value="Metal_Hydrolase"/>
</dbReference>